<dbReference type="InParanoid" id="D8T0N7"/>
<feature type="repeat" description="PPR" evidence="2">
    <location>
        <begin position="78"/>
        <end position="112"/>
    </location>
</feature>
<dbReference type="InterPro" id="IPR011990">
    <property type="entry name" value="TPR-like_helical_dom_sf"/>
</dbReference>
<feature type="repeat" description="PPR" evidence="2">
    <location>
        <begin position="253"/>
        <end position="283"/>
    </location>
</feature>
<dbReference type="PROSITE" id="PS51375">
    <property type="entry name" value="PPR"/>
    <property type="match status" value="15"/>
</dbReference>
<feature type="repeat" description="PPR" evidence="2">
    <location>
        <begin position="115"/>
        <end position="145"/>
    </location>
</feature>
<dbReference type="PANTHER" id="PTHR47942">
    <property type="entry name" value="TETRATRICOPEPTIDE REPEAT (TPR)-LIKE SUPERFAMILY PROTEIN-RELATED"/>
    <property type="match status" value="1"/>
</dbReference>
<dbReference type="InterPro" id="IPR051222">
    <property type="entry name" value="PPR/CCM1_RNA-binding"/>
</dbReference>
<evidence type="ECO:0008006" key="5">
    <source>
        <dbReference type="Google" id="ProtNLM"/>
    </source>
</evidence>
<dbReference type="PANTHER" id="PTHR47942:SF16">
    <property type="entry name" value="PENTATRICOPEPTIDE REPEAT DOMAIN CONTAINING PROTEIN-RELATED"/>
    <property type="match status" value="1"/>
</dbReference>
<feature type="repeat" description="PPR" evidence="2">
    <location>
        <begin position="429"/>
        <end position="463"/>
    </location>
</feature>
<feature type="repeat" description="PPR" evidence="2">
    <location>
        <begin position="464"/>
        <end position="500"/>
    </location>
</feature>
<protein>
    <recommendedName>
        <fullName evidence="5">Pentacotripeptide-repeat region of PRORP domain-containing protein</fullName>
    </recommendedName>
</protein>
<dbReference type="HOGENOM" id="CLU_002706_49_12_1"/>
<evidence type="ECO:0000256" key="2">
    <source>
        <dbReference type="PROSITE-ProRule" id="PRU00708"/>
    </source>
</evidence>
<dbReference type="eggNOG" id="KOG4197">
    <property type="taxonomic scope" value="Eukaryota"/>
</dbReference>
<dbReference type="Pfam" id="PF01535">
    <property type="entry name" value="PPR"/>
    <property type="match status" value="2"/>
</dbReference>
<feature type="repeat" description="PPR" evidence="2">
    <location>
        <begin position="358"/>
        <end position="392"/>
    </location>
</feature>
<feature type="repeat" description="PPR" evidence="2">
    <location>
        <begin position="538"/>
        <end position="572"/>
    </location>
</feature>
<dbReference type="Gramene" id="EFJ09776">
    <property type="protein sequence ID" value="EFJ09776"/>
    <property type="gene ID" value="SELMODRAFT_129427"/>
</dbReference>
<organism evidence="4">
    <name type="scientific">Selaginella moellendorffii</name>
    <name type="common">Spikemoss</name>
    <dbReference type="NCBI Taxonomy" id="88036"/>
    <lineage>
        <taxon>Eukaryota</taxon>
        <taxon>Viridiplantae</taxon>
        <taxon>Streptophyta</taxon>
        <taxon>Embryophyta</taxon>
        <taxon>Tracheophyta</taxon>
        <taxon>Lycopodiopsida</taxon>
        <taxon>Selaginellales</taxon>
        <taxon>Selaginellaceae</taxon>
        <taxon>Selaginella</taxon>
    </lineage>
</organism>
<keyword evidence="4" id="KW-1185">Reference proteome</keyword>
<dbReference type="Pfam" id="PF12854">
    <property type="entry name" value="PPR_1"/>
    <property type="match status" value="4"/>
</dbReference>
<evidence type="ECO:0000256" key="1">
    <source>
        <dbReference type="ARBA" id="ARBA00022737"/>
    </source>
</evidence>
<evidence type="ECO:0000313" key="3">
    <source>
        <dbReference type="EMBL" id="EFJ09776.1"/>
    </source>
</evidence>
<evidence type="ECO:0000313" key="4">
    <source>
        <dbReference type="Proteomes" id="UP000001514"/>
    </source>
</evidence>
<feature type="repeat" description="PPR" evidence="2">
    <location>
        <begin position="216"/>
        <end position="250"/>
    </location>
</feature>
<dbReference type="EMBL" id="GL377659">
    <property type="protein sequence ID" value="EFJ09776.1"/>
    <property type="molecule type" value="Genomic_DNA"/>
</dbReference>
<feature type="repeat" description="PPR" evidence="2">
    <location>
        <begin position="393"/>
        <end position="423"/>
    </location>
</feature>
<feature type="repeat" description="PPR" evidence="2">
    <location>
        <begin position="501"/>
        <end position="532"/>
    </location>
</feature>
<accession>D8T0N7</accession>
<dbReference type="Gene3D" id="1.25.40.10">
    <property type="entry name" value="Tetratricopeptide repeat domain"/>
    <property type="match status" value="7"/>
</dbReference>
<dbReference type="Proteomes" id="UP000001514">
    <property type="component" value="Unassembled WGS sequence"/>
</dbReference>
<dbReference type="InterPro" id="IPR002885">
    <property type="entry name" value="PPR_rpt"/>
</dbReference>
<dbReference type="OMA" id="MEGHRCA"/>
<feature type="repeat" description="PPR" evidence="2">
    <location>
        <begin position="43"/>
        <end position="77"/>
    </location>
</feature>
<proteinExistence type="predicted"/>
<gene>
    <name evidence="3" type="ORF">SELMODRAFT_129427</name>
</gene>
<name>D8T0N7_SELML</name>
<dbReference type="Pfam" id="PF13041">
    <property type="entry name" value="PPR_2"/>
    <property type="match status" value="5"/>
</dbReference>
<dbReference type="AlphaFoldDB" id="D8T0N7"/>
<feature type="repeat" description="PPR" evidence="2">
    <location>
        <begin position="289"/>
        <end position="323"/>
    </location>
</feature>
<feature type="repeat" description="PPR" evidence="2">
    <location>
        <begin position="146"/>
        <end position="180"/>
    </location>
</feature>
<feature type="repeat" description="PPR" evidence="2">
    <location>
        <begin position="8"/>
        <end position="42"/>
    </location>
</feature>
<dbReference type="NCBIfam" id="TIGR00756">
    <property type="entry name" value="PPR"/>
    <property type="match status" value="16"/>
</dbReference>
<dbReference type="KEGG" id="smo:SELMODRAFT_129427"/>
<sequence>MQSIASLDVRTCNIMVDSLCKGGLVDDAAELVHGMMDKGPYPDTVTCNSLLDGLFKVNKVEHAMKLYEKMSRSFVKADAFTYNILLHGLCKAGRIQEACQKLSAALRDREAPVRHELLYEALIGGLCKVGKYDHAMAVFRKMKLPSSMSYNIVIAACVKRGRNEAAVELFREMKVKKRVPDIFTFNTVIQSLSKAGKFKEALDIVDEMVWLQCSPNELTFGLLVHGLCKAKRALEAESVLEVMDTVGCVPDPNLRTFNIMIHGLCKANKVGEADALVRRMEDECGVAPDEFTFNTIIDGHFKAGDSKGALSLFKEMARLGRCRCSVTLNTVVTGLCKAGEVDRAVTLVRDSASARQATVFMYNVVIDKFAKLGRFEASKQLFQEMSRFGCHPDSVTFTILVSESCKQRRTHEALELVEQMTKNKGCSWTTLPFNMVLNALAKSGEMEAAGKVHRSMKVAGIECDLVTYNTLLDGYFGAGRARSGDGYRVFGELLHSGCAPDTLSFNALLGCLCCDGRLEEAVAKFWGEMRERRECWPDAVTHALLVRQCCKQRNIELACRIVDEMLHRGFVPTPGIASMLVNLIQSGSDDARHRQWLQSFLSSSQKREDSQTSV</sequence>
<reference evidence="3 4" key="1">
    <citation type="journal article" date="2011" name="Science">
        <title>The Selaginella genome identifies genetic changes associated with the evolution of vascular plants.</title>
        <authorList>
            <person name="Banks J.A."/>
            <person name="Nishiyama T."/>
            <person name="Hasebe M."/>
            <person name="Bowman J.L."/>
            <person name="Gribskov M."/>
            <person name="dePamphilis C."/>
            <person name="Albert V.A."/>
            <person name="Aono N."/>
            <person name="Aoyama T."/>
            <person name="Ambrose B.A."/>
            <person name="Ashton N.W."/>
            <person name="Axtell M.J."/>
            <person name="Barker E."/>
            <person name="Barker M.S."/>
            <person name="Bennetzen J.L."/>
            <person name="Bonawitz N.D."/>
            <person name="Chapple C."/>
            <person name="Cheng C."/>
            <person name="Correa L.G."/>
            <person name="Dacre M."/>
            <person name="DeBarry J."/>
            <person name="Dreyer I."/>
            <person name="Elias M."/>
            <person name="Engstrom E.M."/>
            <person name="Estelle M."/>
            <person name="Feng L."/>
            <person name="Finet C."/>
            <person name="Floyd S.K."/>
            <person name="Frommer W.B."/>
            <person name="Fujita T."/>
            <person name="Gramzow L."/>
            <person name="Gutensohn M."/>
            <person name="Harholt J."/>
            <person name="Hattori M."/>
            <person name="Heyl A."/>
            <person name="Hirai T."/>
            <person name="Hiwatashi Y."/>
            <person name="Ishikawa M."/>
            <person name="Iwata M."/>
            <person name="Karol K.G."/>
            <person name="Koehler B."/>
            <person name="Kolukisaoglu U."/>
            <person name="Kubo M."/>
            <person name="Kurata T."/>
            <person name="Lalonde S."/>
            <person name="Li K."/>
            <person name="Li Y."/>
            <person name="Litt A."/>
            <person name="Lyons E."/>
            <person name="Manning G."/>
            <person name="Maruyama T."/>
            <person name="Michael T.P."/>
            <person name="Mikami K."/>
            <person name="Miyazaki S."/>
            <person name="Morinaga S."/>
            <person name="Murata T."/>
            <person name="Mueller-Roeber B."/>
            <person name="Nelson D.R."/>
            <person name="Obara M."/>
            <person name="Oguri Y."/>
            <person name="Olmstead R.G."/>
            <person name="Onodera N."/>
            <person name="Petersen B.L."/>
            <person name="Pils B."/>
            <person name="Prigge M."/>
            <person name="Rensing S.A."/>
            <person name="Riano-Pachon D.M."/>
            <person name="Roberts A.W."/>
            <person name="Sato Y."/>
            <person name="Scheller H.V."/>
            <person name="Schulz B."/>
            <person name="Schulz C."/>
            <person name="Shakirov E.V."/>
            <person name="Shibagaki N."/>
            <person name="Shinohara N."/>
            <person name="Shippen D.E."/>
            <person name="Soerensen I."/>
            <person name="Sotooka R."/>
            <person name="Sugimoto N."/>
            <person name="Sugita M."/>
            <person name="Sumikawa N."/>
            <person name="Tanurdzic M."/>
            <person name="Theissen G."/>
            <person name="Ulvskov P."/>
            <person name="Wakazuki S."/>
            <person name="Weng J.K."/>
            <person name="Willats W.W."/>
            <person name="Wipf D."/>
            <person name="Wolf P.G."/>
            <person name="Yang L."/>
            <person name="Zimmer A.D."/>
            <person name="Zhu Q."/>
            <person name="Mitros T."/>
            <person name="Hellsten U."/>
            <person name="Loque D."/>
            <person name="Otillar R."/>
            <person name="Salamov A."/>
            <person name="Schmutz J."/>
            <person name="Shapiro H."/>
            <person name="Lindquist E."/>
            <person name="Lucas S."/>
            <person name="Rokhsar D."/>
            <person name="Grigoriev I.V."/>
        </authorList>
    </citation>
    <scope>NUCLEOTIDE SEQUENCE [LARGE SCALE GENOMIC DNA]</scope>
</reference>
<keyword evidence="1" id="KW-0677">Repeat</keyword>
<feature type="repeat" description="PPR" evidence="2">
    <location>
        <begin position="181"/>
        <end position="215"/>
    </location>
</feature>